<dbReference type="KEGG" id="pbl:PAAG_07817"/>
<dbReference type="GeneID" id="9093658"/>
<reference evidence="1 2" key="1">
    <citation type="journal article" date="2011" name="PLoS Genet.">
        <title>Comparative genomic analysis of human fungal pathogens causing paracoccidioidomycosis.</title>
        <authorList>
            <person name="Desjardins C.A."/>
            <person name="Champion M.D."/>
            <person name="Holder J.W."/>
            <person name="Muszewska A."/>
            <person name="Goldberg J."/>
            <person name="Bailao A.M."/>
            <person name="Brigido M.M."/>
            <person name="Ferreira M.E."/>
            <person name="Garcia A.M."/>
            <person name="Grynberg M."/>
            <person name="Gujja S."/>
            <person name="Heiman D.I."/>
            <person name="Henn M.R."/>
            <person name="Kodira C.D."/>
            <person name="Leon-Narvaez H."/>
            <person name="Longo L.V."/>
            <person name="Ma L.J."/>
            <person name="Malavazi I."/>
            <person name="Matsuo A.L."/>
            <person name="Morais F.V."/>
            <person name="Pereira M."/>
            <person name="Rodriguez-Brito S."/>
            <person name="Sakthikumar S."/>
            <person name="Salem-Izacc S.M."/>
            <person name="Sykes S.M."/>
            <person name="Teixeira M.M."/>
            <person name="Vallejo M.C."/>
            <person name="Walter M.E."/>
            <person name="Yandava C."/>
            <person name="Young S."/>
            <person name="Zeng Q."/>
            <person name="Zucker J."/>
            <person name="Felipe M.S."/>
            <person name="Goldman G.H."/>
            <person name="Haas B.J."/>
            <person name="McEwen J.G."/>
            <person name="Nino-Vega G."/>
            <person name="Puccia R."/>
            <person name="San-Blas G."/>
            <person name="Soares C.M."/>
            <person name="Birren B.W."/>
            <person name="Cuomo C.A."/>
        </authorList>
    </citation>
    <scope>NUCLEOTIDE SEQUENCE [LARGE SCALE GENOMIC DNA]</scope>
    <source>
        <strain evidence="2">ATCC MYA-826 / Pb01</strain>
    </source>
</reference>
<name>C1HA88_PARBA</name>
<dbReference type="Proteomes" id="UP000002059">
    <property type="component" value="Partially assembled WGS sequence"/>
</dbReference>
<accession>C1HA88</accession>
<dbReference type="VEuPathDB" id="FungiDB:PAAG_07817"/>
<evidence type="ECO:0000313" key="1">
    <source>
        <dbReference type="EMBL" id="EEH37261.2"/>
    </source>
</evidence>
<keyword evidence="2" id="KW-1185">Reference proteome</keyword>
<dbReference type="HOGENOM" id="CLU_2134274_0_0_1"/>
<proteinExistence type="predicted"/>
<dbReference type="AlphaFoldDB" id="C1HA88"/>
<sequence length="113" mass="12821">MDVQAFGHDESTPHKETVSAVLDIPSSNFPIAIFYRTPIALRQQKLQHNRPVYQTGVFQSQRQQPTKKNPSRICAGTIQDLRHVCALQGRPGRTYEAESKWLVNRYADNNSGL</sequence>
<dbReference type="EMBL" id="KN294016">
    <property type="protein sequence ID" value="EEH37261.2"/>
    <property type="molecule type" value="Genomic_DNA"/>
</dbReference>
<evidence type="ECO:0000313" key="2">
    <source>
        <dbReference type="Proteomes" id="UP000002059"/>
    </source>
</evidence>
<organism evidence="1 2">
    <name type="scientific">Paracoccidioides lutzii (strain ATCC MYA-826 / Pb01)</name>
    <name type="common">Paracoccidioides brasiliensis</name>
    <dbReference type="NCBI Taxonomy" id="502779"/>
    <lineage>
        <taxon>Eukaryota</taxon>
        <taxon>Fungi</taxon>
        <taxon>Dikarya</taxon>
        <taxon>Ascomycota</taxon>
        <taxon>Pezizomycotina</taxon>
        <taxon>Eurotiomycetes</taxon>
        <taxon>Eurotiomycetidae</taxon>
        <taxon>Onygenales</taxon>
        <taxon>Ajellomycetaceae</taxon>
        <taxon>Paracoccidioides</taxon>
    </lineage>
</organism>
<dbReference type="RefSeq" id="XP_015700737.1">
    <property type="nucleotide sequence ID" value="XM_015846343.1"/>
</dbReference>
<gene>
    <name evidence="1" type="ORF">PAAG_07817</name>
</gene>
<protein>
    <submittedName>
        <fullName evidence="1">Uncharacterized protein</fullName>
    </submittedName>
</protein>